<gene>
    <name evidence="9" type="primary">LOC114644336</name>
</gene>
<feature type="domain" description="Fibronectin type-II" evidence="8">
    <location>
        <begin position="243"/>
        <end position="289"/>
    </location>
</feature>
<evidence type="ECO:0000313" key="10">
    <source>
        <dbReference type="Proteomes" id="UP000694620"/>
    </source>
</evidence>
<sequence length="518" mass="58519">MRILTLSLLLFNAFKKTEATPTTGGNAKGNPCVFPFVYQGKSYSYCITYNDDQMLPWCATTSNFDEDIQWGYCPKSGIKAVNGRAGPECVFPFVYKGKWYFTCTNEDRDKKWCAVTSNYDEDQKWAYCSNASLPAVGGNANGAPCVFPFIYQGQTYTSCINETFEGLWCAATSNYDKDTQWSTCPGAAVPSCAFPFTYQNKEYNFCTTANWNVGRPWCSLNTQYDNKWTHCPTSGVQTFSGNAERPDCVFPFIYKGVTYNSCTNVDSHEDWCSITTNYDQEKLWGYCETKSEFRTTGGNANGAPCAFPFTYKGKPYKHCITYDENRQLPWCSTTRNYDEDKLWGYCPTSGIKAVNGTAGPQCVFPFVYKGKWYFTCTQEDSDKKWCSVTSDYDRDGKWAYCADVALPIVEGNAHGAPCVFPFKYDGQTYTSCINKDYNGLWCATTSDYAKDNRWSTCPGVQTFGGTADRPECVFPFIYKNVTYNSCTKVASSQEWCSITTNYDEDKLWGYCTTEGKKN</sequence>
<accession>A0A8C4XDU2</accession>
<feature type="domain" description="Fibronectin type-II" evidence="8">
    <location>
        <begin position="357"/>
        <end position="403"/>
    </location>
</feature>
<dbReference type="PRINTS" id="PR00013">
    <property type="entry name" value="FNTYPEII"/>
</dbReference>
<dbReference type="GO" id="GO:0009986">
    <property type="term" value="C:cell surface"/>
    <property type="evidence" value="ECO:0007669"/>
    <property type="project" value="TreeGrafter"/>
</dbReference>
<dbReference type="GeneTree" id="ENSGT00940000162766"/>
<organism evidence="9 10">
    <name type="scientific">Erpetoichthys calabaricus</name>
    <name type="common">Rope fish</name>
    <name type="synonym">Calamoichthys calabaricus</name>
    <dbReference type="NCBI Taxonomy" id="27687"/>
    <lineage>
        <taxon>Eukaryota</taxon>
        <taxon>Metazoa</taxon>
        <taxon>Chordata</taxon>
        <taxon>Craniata</taxon>
        <taxon>Vertebrata</taxon>
        <taxon>Euteleostomi</taxon>
        <taxon>Actinopterygii</taxon>
        <taxon>Polypteriformes</taxon>
        <taxon>Polypteridae</taxon>
        <taxon>Erpetoichthys</taxon>
    </lineage>
</organism>
<dbReference type="PROSITE" id="PS00023">
    <property type="entry name" value="FN2_1"/>
    <property type="match status" value="2"/>
</dbReference>
<feature type="domain" description="Fibronectin type-II" evidence="8">
    <location>
        <begin position="140"/>
        <end position="186"/>
    </location>
</feature>
<keyword evidence="10" id="KW-1185">Reference proteome</keyword>
<name>A0A8C4XDU2_ERPCA</name>
<comment type="subcellular location">
    <subcellularLocation>
        <location evidence="1">Secreted</location>
    </subcellularLocation>
</comment>
<protein>
    <submittedName>
        <fullName evidence="9">Uncharacterized LOC114644336</fullName>
    </submittedName>
</protein>
<dbReference type="InterPro" id="IPR000562">
    <property type="entry name" value="FN_type2_dom"/>
</dbReference>
<dbReference type="SMART" id="SM00059">
    <property type="entry name" value="FN2"/>
    <property type="match status" value="9"/>
</dbReference>
<feature type="domain" description="Fibronectin type-II" evidence="8">
    <location>
        <begin position="84"/>
        <end position="130"/>
    </location>
</feature>
<dbReference type="AlphaFoldDB" id="A0A8C4XDU2"/>
<evidence type="ECO:0000256" key="3">
    <source>
        <dbReference type="ARBA" id="ARBA00022525"/>
    </source>
</evidence>
<feature type="signal peptide" evidence="7">
    <location>
        <begin position="1"/>
        <end position="19"/>
    </location>
</feature>
<feature type="domain" description="Fibronectin type-II" evidence="8">
    <location>
        <begin position="413"/>
        <end position="459"/>
    </location>
</feature>
<feature type="domain" description="Fibronectin type-II" evidence="8">
    <location>
        <begin position="467"/>
        <end position="513"/>
    </location>
</feature>
<evidence type="ECO:0000256" key="6">
    <source>
        <dbReference type="PROSITE-ProRule" id="PRU00479"/>
    </source>
</evidence>
<feature type="disulfide bond" evidence="6">
    <location>
        <begin position="32"/>
        <end position="58"/>
    </location>
</feature>
<proteinExistence type="inferred from homology"/>
<dbReference type="InterPro" id="IPR051666">
    <property type="entry name" value="SP_Capacitation_Regulator"/>
</dbReference>
<dbReference type="PANTHER" id="PTHR22918">
    <property type="entry name" value="SEMINAL PLASMA PROTEIN"/>
    <property type="match status" value="1"/>
</dbReference>
<comment type="caution">
    <text evidence="6">Lacks conserved residue(s) required for the propagation of feature annotation.</text>
</comment>
<evidence type="ECO:0000256" key="4">
    <source>
        <dbReference type="ARBA" id="ARBA00022737"/>
    </source>
</evidence>
<evidence type="ECO:0000313" key="9">
    <source>
        <dbReference type="Ensembl" id="ENSECRP00000023586.1"/>
    </source>
</evidence>
<evidence type="ECO:0000259" key="8">
    <source>
        <dbReference type="PROSITE" id="PS51092"/>
    </source>
</evidence>
<dbReference type="FunFam" id="2.10.10.10:FF:000001">
    <property type="entry name" value="Fibronectin 1a isoform 1"/>
    <property type="match status" value="2"/>
</dbReference>
<feature type="domain" description="Fibronectin type-II" evidence="8">
    <location>
        <begin position="300"/>
        <end position="348"/>
    </location>
</feature>
<feature type="disulfide bond" evidence="6">
    <location>
        <begin position="192"/>
        <end position="218"/>
    </location>
</feature>
<dbReference type="CDD" id="cd00062">
    <property type="entry name" value="FN2"/>
    <property type="match status" value="8"/>
</dbReference>
<dbReference type="SUPFAM" id="SSF57440">
    <property type="entry name" value="Kringle-like"/>
    <property type="match status" value="9"/>
</dbReference>
<dbReference type="Pfam" id="PF00040">
    <property type="entry name" value="fn2"/>
    <property type="match status" value="9"/>
</dbReference>
<feature type="disulfide bond" evidence="6">
    <location>
        <begin position="305"/>
        <end position="331"/>
    </location>
</feature>
<keyword evidence="7" id="KW-0732">Signal</keyword>
<comment type="similarity">
    <text evidence="2">Belongs to the seminal plasma protein family.</text>
</comment>
<feature type="domain" description="Fibronectin type-II" evidence="8">
    <location>
        <begin position="187"/>
        <end position="233"/>
    </location>
</feature>
<keyword evidence="3" id="KW-0964">Secreted</keyword>
<reference evidence="9" key="1">
    <citation type="submission" date="2025-08" db="UniProtKB">
        <authorList>
            <consortium name="Ensembl"/>
        </authorList>
    </citation>
    <scope>IDENTIFICATION</scope>
</reference>
<dbReference type="Gene3D" id="2.10.10.10">
    <property type="entry name" value="Fibronectin, type II, collagen-binding"/>
    <property type="match status" value="9"/>
</dbReference>
<dbReference type="InterPro" id="IPR036943">
    <property type="entry name" value="FN_type2_sf"/>
</dbReference>
<feature type="domain" description="Fibronectin type-II" evidence="8">
    <location>
        <begin position="27"/>
        <end position="75"/>
    </location>
</feature>
<evidence type="ECO:0000256" key="7">
    <source>
        <dbReference type="SAM" id="SignalP"/>
    </source>
</evidence>
<keyword evidence="5 6" id="KW-1015">Disulfide bond</keyword>
<dbReference type="FunFam" id="2.10.10.10:FF:000009">
    <property type="entry name" value="Epididymal sperm-binding protein 1"/>
    <property type="match status" value="2"/>
</dbReference>
<evidence type="ECO:0000256" key="2">
    <source>
        <dbReference type="ARBA" id="ARBA00010011"/>
    </source>
</evidence>
<feature type="disulfide bond" evidence="6">
    <location>
        <begin position="46"/>
        <end position="73"/>
    </location>
</feature>
<dbReference type="Proteomes" id="UP000694620">
    <property type="component" value="Unassembled WGS sequence"/>
</dbReference>
<dbReference type="PANTHER" id="PTHR22918:SF1">
    <property type="entry name" value="FIBRONECTIN TYPE-II DOMAIN-CONTAINING PROTEIN"/>
    <property type="match status" value="1"/>
</dbReference>
<dbReference type="GO" id="GO:0008201">
    <property type="term" value="F:heparin binding"/>
    <property type="evidence" value="ECO:0007669"/>
    <property type="project" value="TreeGrafter"/>
</dbReference>
<dbReference type="Ensembl" id="ENSECRT00000024094.1">
    <property type="protein sequence ID" value="ENSECRP00000023586.1"/>
    <property type="gene ID" value="ENSECRG00000015943.1"/>
</dbReference>
<keyword evidence="4" id="KW-0677">Repeat</keyword>
<dbReference type="InterPro" id="IPR013806">
    <property type="entry name" value="Kringle-like"/>
</dbReference>
<evidence type="ECO:0000256" key="1">
    <source>
        <dbReference type="ARBA" id="ARBA00004613"/>
    </source>
</evidence>
<reference evidence="9" key="2">
    <citation type="submission" date="2025-09" db="UniProtKB">
        <authorList>
            <consortium name="Ensembl"/>
        </authorList>
    </citation>
    <scope>IDENTIFICATION</scope>
</reference>
<feature type="disulfide bond" evidence="6">
    <location>
        <begin position="319"/>
        <end position="346"/>
    </location>
</feature>
<feature type="chain" id="PRO_5034372763" evidence="7">
    <location>
        <begin position="20"/>
        <end position="518"/>
    </location>
</feature>
<dbReference type="FunFam" id="2.10.10.10:FF:000003">
    <property type="entry name" value="binder of sperm protein homolog 1"/>
    <property type="match status" value="4"/>
</dbReference>
<dbReference type="PROSITE" id="PS51092">
    <property type="entry name" value="FN2_2"/>
    <property type="match status" value="9"/>
</dbReference>
<dbReference type="GO" id="GO:0005576">
    <property type="term" value="C:extracellular region"/>
    <property type="evidence" value="ECO:0007669"/>
    <property type="project" value="UniProtKB-SubCell"/>
</dbReference>
<evidence type="ECO:0000256" key="5">
    <source>
        <dbReference type="ARBA" id="ARBA00023157"/>
    </source>
</evidence>